<dbReference type="AlphaFoldDB" id="A0A915IX22"/>
<evidence type="ECO:0000313" key="2">
    <source>
        <dbReference type="WBParaSite" id="nRc.2.0.1.t17955-RA"/>
    </source>
</evidence>
<name>A0A915IX22_ROMCU</name>
<evidence type="ECO:0000313" key="1">
    <source>
        <dbReference type="Proteomes" id="UP000887565"/>
    </source>
</evidence>
<keyword evidence="1" id="KW-1185">Reference proteome</keyword>
<dbReference type="Proteomes" id="UP000887565">
    <property type="component" value="Unplaced"/>
</dbReference>
<organism evidence="1 2">
    <name type="scientific">Romanomermis culicivorax</name>
    <name type="common">Nematode worm</name>
    <dbReference type="NCBI Taxonomy" id="13658"/>
    <lineage>
        <taxon>Eukaryota</taxon>
        <taxon>Metazoa</taxon>
        <taxon>Ecdysozoa</taxon>
        <taxon>Nematoda</taxon>
        <taxon>Enoplea</taxon>
        <taxon>Dorylaimia</taxon>
        <taxon>Mermithida</taxon>
        <taxon>Mermithoidea</taxon>
        <taxon>Mermithidae</taxon>
        <taxon>Romanomermis</taxon>
    </lineage>
</organism>
<proteinExistence type="predicted"/>
<dbReference type="WBParaSite" id="nRc.2.0.1.t17955-RA">
    <property type="protein sequence ID" value="nRc.2.0.1.t17955-RA"/>
    <property type="gene ID" value="nRc.2.0.1.g17955"/>
</dbReference>
<reference evidence="2" key="1">
    <citation type="submission" date="2022-11" db="UniProtKB">
        <authorList>
            <consortium name="WormBaseParasite"/>
        </authorList>
    </citation>
    <scope>IDENTIFICATION</scope>
</reference>
<protein>
    <submittedName>
        <fullName evidence="2">Uncharacterized protein</fullName>
    </submittedName>
</protein>
<sequence>MTLAVQFSGVSVQYRVFYKLHDRTDSAIEYNPTMKISPHDPENGADFKGVTSSWLTLVKRSHEVEIPLHVFSVEHMLNIRVILRFAKRILTHTFSDDDLFQIKIRPKEKKDNDRKLLIHGESCQEDKTHETSCKIELSVDQVIEHESGTFLLKRLGGELRRDNMDDFFKNSPLQMSTSPYSCHNESAYCEMLKEFCGLVKPTTPDSSYYYHIDCSECMGTTPSERAARWPTATWSLYRVCYTCTKDRKSEKDRFRIFCPKCFYDGKHFNHEWKMLVLTSRMTDRARLKKIVKLRKGFEVWRERYAVRLYVDGSPSRIRDGYPTSQSPFII</sequence>
<accession>A0A915IX22</accession>